<evidence type="ECO:0000256" key="8">
    <source>
        <dbReference type="RuleBase" id="RU003355"/>
    </source>
</evidence>
<evidence type="ECO:0000259" key="10">
    <source>
        <dbReference type="Pfam" id="PF00082"/>
    </source>
</evidence>
<dbReference type="PROSITE" id="PS00136">
    <property type="entry name" value="SUBTILASE_ASP"/>
    <property type="match status" value="1"/>
</dbReference>
<feature type="region of interest" description="Disordered" evidence="9">
    <location>
        <begin position="1"/>
        <end position="27"/>
    </location>
</feature>
<evidence type="ECO:0000256" key="9">
    <source>
        <dbReference type="SAM" id="MobiDB-lite"/>
    </source>
</evidence>
<dbReference type="InterPro" id="IPR023828">
    <property type="entry name" value="Peptidase_S8_Ser-AS"/>
</dbReference>
<dbReference type="Proteomes" id="UP000749040">
    <property type="component" value="Unassembled WGS sequence"/>
</dbReference>
<dbReference type="InterPro" id="IPR022398">
    <property type="entry name" value="Peptidase_S8_His-AS"/>
</dbReference>
<keyword evidence="6 7" id="KW-0720">Serine protease</keyword>
<evidence type="ECO:0000256" key="7">
    <source>
        <dbReference type="PROSITE-ProRule" id="PRU01240"/>
    </source>
</evidence>
<dbReference type="Gene3D" id="3.50.30.30">
    <property type="match status" value="1"/>
</dbReference>
<dbReference type="SUPFAM" id="SSF52025">
    <property type="entry name" value="PA domain"/>
    <property type="match status" value="1"/>
</dbReference>
<reference evidence="12 13" key="1">
    <citation type="submission" date="2021-01" db="EMBL/GenBank/DDBJ databases">
        <title>Streptomyces acididurans sp. nov., isolated from a peat swamp forest soil.</title>
        <authorList>
            <person name="Chantavorakit T."/>
            <person name="Duangmal K."/>
        </authorList>
    </citation>
    <scope>NUCLEOTIDE SEQUENCE [LARGE SCALE GENOMIC DNA]</scope>
    <source>
        <strain evidence="12 13">KK5PA1</strain>
    </source>
</reference>
<evidence type="ECO:0000313" key="13">
    <source>
        <dbReference type="Proteomes" id="UP000749040"/>
    </source>
</evidence>
<dbReference type="PROSITE" id="PS00138">
    <property type="entry name" value="SUBTILASE_SER"/>
    <property type="match status" value="1"/>
</dbReference>
<feature type="active site" description="Charge relay system" evidence="7">
    <location>
        <position position="497"/>
    </location>
</feature>
<keyword evidence="4" id="KW-0732">Signal</keyword>
<name>A0ABS2TM31_9ACTN</name>
<gene>
    <name evidence="12" type="ORF">ITX44_07600</name>
</gene>
<keyword evidence="13" id="KW-1185">Reference proteome</keyword>
<comment type="caution">
    <text evidence="12">The sequence shown here is derived from an EMBL/GenBank/DDBJ whole genome shotgun (WGS) entry which is preliminary data.</text>
</comment>
<dbReference type="InterPro" id="IPR036852">
    <property type="entry name" value="Peptidase_S8/S53_dom_sf"/>
</dbReference>
<evidence type="ECO:0000256" key="3">
    <source>
        <dbReference type="ARBA" id="ARBA00022670"/>
    </source>
</evidence>
<dbReference type="InterPro" id="IPR000209">
    <property type="entry name" value="Peptidase_S8/S53_dom"/>
</dbReference>
<protein>
    <submittedName>
        <fullName evidence="12">S8 family serine peptidase</fullName>
    </submittedName>
</protein>
<accession>A0ABS2TM31</accession>
<dbReference type="CDD" id="cd07487">
    <property type="entry name" value="Peptidases_S8_1"/>
    <property type="match status" value="1"/>
</dbReference>
<dbReference type="PANTHER" id="PTHR43399:SF4">
    <property type="entry name" value="CELL WALL-ASSOCIATED PROTEASE"/>
    <property type="match status" value="1"/>
</dbReference>
<feature type="region of interest" description="Disordered" evidence="9">
    <location>
        <begin position="215"/>
        <end position="244"/>
    </location>
</feature>
<dbReference type="InterPro" id="IPR003137">
    <property type="entry name" value="PA_domain"/>
</dbReference>
<feature type="domain" description="Peptidase S8/S53" evidence="10">
    <location>
        <begin position="282"/>
        <end position="544"/>
    </location>
</feature>
<feature type="domain" description="PA" evidence="11">
    <location>
        <begin position="853"/>
        <end position="929"/>
    </location>
</feature>
<dbReference type="SUPFAM" id="SSF52743">
    <property type="entry name" value="Subtilisin-like"/>
    <property type="match status" value="1"/>
</dbReference>
<organism evidence="12 13">
    <name type="scientific">Actinacidiphila acididurans</name>
    <dbReference type="NCBI Taxonomy" id="2784346"/>
    <lineage>
        <taxon>Bacteria</taxon>
        <taxon>Bacillati</taxon>
        <taxon>Actinomycetota</taxon>
        <taxon>Actinomycetes</taxon>
        <taxon>Kitasatosporales</taxon>
        <taxon>Streptomycetaceae</taxon>
        <taxon>Actinacidiphila</taxon>
    </lineage>
</organism>
<evidence type="ECO:0000256" key="4">
    <source>
        <dbReference type="ARBA" id="ARBA00022729"/>
    </source>
</evidence>
<dbReference type="InterPro" id="IPR046450">
    <property type="entry name" value="PA_dom_sf"/>
</dbReference>
<keyword evidence="5 7" id="KW-0378">Hydrolase</keyword>
<dbReference type="PROSITE" id="PS51892">
    <property type="entry name" value="SUBTILASE"/>
    <property type="match status" value="1"/>
</dbReference>
<evidence type="ECO:0000256" key="6">
    <source>
        <dbReference type="ARBA" id="ARBA00022825"/>
    </source>
</evidence>
<dbReference type="EMBL" id="JADKYB010000003">
    <property type="protein sequence ID" value="MBM9504399.1"/>
    <property type="molecule type" value="Genomic_DNA"/>
</dbReference>
<dbReference type="Pfam" id="PF02225">
    <property type="entry name" value="PA"/>
    <property type="match status" value="1"/>
</dbReference>
<dbReference type="InterPro" id="IPR017296">
    <property type="entry name" value="Peptidase_S8A_SAM-P45"/>
</dbReference>
<proteinExistence type="inferred from homology"/>
<evidence type="ECO:0000256" key="2">
    <source>
        <dbReference type="ARBA" id="ARBA00022525"/>
    </source>
</evidence>
<keyword evidence="2" id="KW-0964">Secreted</keyword>
<dbReference type="InterPro" id="IPR015500">
    <property type="entry name" value="Peptidase_S8_subtilisin-rel"/>
</dbReference>
<dbReference type="PANTHER" id="PTHR43399">
    <property type="entry name" value="SUBTILISIN-RELATED"/>
    <property type="match status" value="1"/>
</dbReference>
<dbReference type="InterPro" id="IPR023827">
    <property type="entry name" value="Peptidase_S8_Asp-AS"/>
</dbReference>
<feature type="active site" description="Charge relay system" evidence="7">
    <location>
        <position position="323"/>
    </location>
</feature>
<dbReference type="Pfam" id="PF00082">
    <property type="entry name" value="Peptidase_S8"/>
    <property type="match status" value="1"/>
</dbReference>
<evidence type="ECO:0000313" key="12">
    <source>
        <dbReference type="EMBL" id="MBM9504399.1"/>
    </source>
</evidence>
<dbReference type="PRINTS" id="PR00723">
    <property type="entry name" value="SUBTILISIN"/>
</dbReference>
<evidence type="ECO:0000256" key="1">
    <source>
        <dbReference type="ARBA" id="ARBA00011073"/>
    </source>
</evidence>
<dbReference type="InterPro" id="IPR051048">
    <property type="entry name" value="Peptidase_S8/S53_subtilisin"/>
</dbReference>
<dbReference type="PIRSF" id="PIRSF037852">
    <property type="entry name" value="Subtilisin_rel_SAV5721"/>
    <property type="match status" value="1"/>
</dbReference>
<keyword evidence="3 7" id="KW-0645">Protease</keyword>
<evidence type="ECO:0000256" key="5">
    <source>
        <dbReference type="ARBA" id="ARBA00022801"/>
    </source>
</evidence>
<dbReference type="PROSITE" id="PS00137">
    <property type="entry name" value="SUBTILASE_HIS"/>
    <property type="match status" value="1"/>
</dbReference>
<sequence length="1287" mass="133017">MAVFGQSPGGTRTRPLLERKGSSLRSPRKRWTLTTAATASLALLLTPLAVAGPASAAYGATPGQSPSAASQADGPAEHTVTLVTGDVVTVRQKAGTADAGGTVSVKGPDGGPARARILESAGDLYVFPDSAMPYVADGELDRRLFDVTNLIADGYDNAHRDSLPLIISYGKQAPGFRATPAPKGSSMVRTLASVGGAAVTADHAQVKDFWSAVTGASSSPSASSSESSSESSSAPSVAPGATTPSFKEGIKHIWLDGTVHADLAESTAQIGAPQAWATGDTGQGVDVAVLDTGVDTSHPDLAGRIVDTRSFIAGEDVKDHNGHGTHVASTIAGTGAASGGTEKGVAPGARLHIGKVLSNEGQGSDSEVLAGMQWAAVDEHAKVINMSLGDPDPSDGTDPLSQAVNQLSAQTGALFVIAAGNSGDSGTVGSPGAADAALTVGAVDSNDSLAYFSSQGPRVGDGALKPEITAPGVDILAARSQYAAEGEGYYQTLSGTSMATPHVTGAAALVAAEHPELTGAQLKDLLTSTSKQTPAYNSFEAGSGRVDAAAATRAAVFATATAYAGESESGPVQRPVTYTNLGDSTVTLALSISAPGAPAGTFRLSADSVTVPAHGTAGITLTIDPTAAASASGSFSGQILASGPDGVLAHTAISLGAVSHKMTINVKDAAGNPGAATVALLRAGDPTPALIPVEGSATFYTPDDNYSALGFMTVPGAHGPRSQGMALLGDPDIAFNQDRTVTLDAGHIRRVDETIPQPGDPTYLRLEYNRALGQSQWLDFEVEDTAYDSLWVQPQGAVKHGDFYLGTRWRKEQPALTVSARGVDYTDVLRQDNVTPLPAGTRTFPLAFAGNGAAADYDGIDVHGKAVVVRRTATVTPVAQAKAAADAGAALLLVANDRAGRQQLSFGTDGLDPTTIDVGLLSPDEGDKLIAQAQQSGVVLRAQSHPVATYVYDLMHTWHNELPKNMVVQASQNNLVRIDENFDSPAPSPYAQEWRYDYPVYSEWGIGQDVALSVNSRRTDWVSTDGANTWGQEASDGTQYENSVQRSYHPGAVVSEDWFKPVQRPYLNNSYLGPTRTGNQMRIDVPGYGNADHAGYSLAWGTHAAQSVTLYQGDTRLGSTSSGLVMSPNLPGAAPLPYRLVVANQRDASYSPYSSSTTTQWKFTSAAPTVSGRRDLLPLLQIGLDVRTDDAGFVSRDSTFGVTVQQRAPVAVGLVDVTVAGAGTPGAPRVEVSYDDGTTWTPLTVDAHGHYRFNAPRAAAFASLRLSASDSAGNTVDQTIIRAVGLR</sequence>
<dbReference type="Gene3D" id="3.40.50.200">
    <property type="entry name" value="Peptidase S8/S53 domain"/>
    <property type="match status" value="1"/>
</dbReference>
<comment type="similarity">
    <text evidence="1 7 8">Belongs to the peptidase S8 family.</text>
</comment>
<evidence type="ECO:0000259" key="11">
    <source>
        <dbReference type="Pfam" id="PF02225"/>
    </source>
</evidence>
<feature type="active site" description="Charge relay system" evidence="7">
    <location>
        <position position="291"/>
    </location>
</feature>